<dbReference type="NCBIfam" id="NF006452">
    <property type="entry name" value="PRK08788.1"/>
    <property type="match status" value="1"/>
</dbReference>
<dbReference type="PANTHER" id="PTHR11941:SF54">
    <property type="entry name" value="ENOYL-COA HYDRATASE, MITOCHONDRIAL"/>
    <property type="match status" value="1"/>
</dbReference>
<accession>A0ABS9Z963</accession>
<comment type="caution">
    <text evidence="1">The sequence shown here is derived from an EMBL/GenBank/DDBJ whole genome shotgun (WGS) entry which is preliminary data.</text>
</comment>
<dbReference type="EMBL" id="JAIVFP010000001">
    <property type="protein sequence ID" value="MCI4684005.1"/>
    <property type="molecule type" value="Genomic_DNA"/>
</dbReference>
<organism evidence="1 2">
    <name type="scientific">Candidatus Rhodoblastus alkanivorans</name>
    <dbReference type="NCBI Taxonomy" id="2954117"/>
    <lineage>
        <taxon>Bacteria</taxon>
        <taxon>Pseudomonadati</taxon>
        <taxon>Pseudomonadota</taxon>
        <taxon>Alphaproteobacteria</taxon>
        <taxon>Hyphomicrobiales</taxon>
        <taxon>Rhodoblastaceae</taxon>
        <taxon>Rhodoblastus</taxon>
    </lineage>
</organism>
<dbReference type="PANTHER" id="PTHR11941">
    <property type="entry name" value="ENOYL-COA HYDRATASE-RELATED"/>
    <property type="match status" value="1"/>
</dbReference>
<dbReference type="Gene3D" id="3.90.226.10">
    <property type="entry name" value="2-enoyl-CoA Hydratase, Chain A, domain 1"/>
    <property type="match status" value="1"/>
</dbReference>
<evidence type="ECO:0000313" key="1">
    <source>
        <dbReference type="EMBL" id="MCI4684005.1"/>
    </source>
</evidence>
<reference evidence="1" key="1">
    <citation type="journal article" date="2022" name="ISME J.">
        <title>Identification of active gaseous-alkane degraders at natural gas seeps.</title>
        <authorList>
            <person name="Farhan Ul Haque M."/>
            <person name="Hernandez M."/>
            <person name="Crombie A.T."/>
            <person name="Murrell J.C."/>
        </authorList>
    </citation>
    <scope>NUCLEOTIDE SEQUENCE</scope>
    <source>
        <strain evidence="1">PC2</strain>
    </source>
</reference>
<dbReference type="InterPro" id="IPR001753">
    <property type="entry name" value="Enoyl-CoA_hydra/iso"/>
</dbReference>
<keyword evidence="2" id="KW-1185">Reference proteome</keyword>
<name>A0ABS9Z963_9HYPH</name>
<dbReference type="Gene3D" id="6.20.390.30">
    <property type="match status" value="1"/>
</dbReference>
<dbReference type="RefSeq" id="WP_243067920.1">
    <property type="nucleotide sequence ID" value="NZ_JAIVFK010000045.1"/>
</dbReference>
<dbReference type="Pfam" id="PF00378">
    <property type="entry name" value="ECH_1"/>
    <property type="match status" value="1"/>
</dbReference>
<dbReference type="Proteomes" id="UP001139104">
    <property type="component" value="Unassembled WGS sequence"/>
</dbReference>
<dbReference type="CDD" id="cd06558">
    <property type="entry name" value="crotonase-like"/>
    <property type="match status" value="1"/>
</dbReference>
<protein>
    <submittedName>
        <fullName evidence="1">Enoyl-CoA hydratase/isomerase family protein</fullName>
    </submittedName>
</protein>
<proteinExistence type="predicted"/>
<dbReference type="InterPro" id="IPR029045">
    <property type="entry name" value="ClpP/crotonase-like_dom_sf"/>
</dbReference>
<evidence type="ECO:0000313" key="2">
    <source>
        <dbReference type="Proteomes" id="UP001139104"/>
    </source>
</evidence>
<sequence length="309" mass="33647">MTISTAASHSSLSALTEKSSVVETLERDAAPLDGIDLDFNPRLSLLWITLRPKRHCISSGFLAAMHRLIDAIKANSGAGRNTRNQAIKYVAYRSVSPDVFLYGADFDIFLESIRTRNPKPLREYAYGCIDLCWENLNLIGGNIPTIAVVEGATYGGGFEAAASCNVVIARDSAQFQLPEIRFSTFPGLAYSIVGRRAPLQALHQLVMTAGVWNGETAKELGVVDVLTTGDPSRAAEDYVASVLSRHAAHCGALRAMNRVRNITRTELNETIDDWIKCTMDIPAQAVHVVTKLLEAQNAMRPATISRTAT</sequence>
<gene>
    <name evidence="1" type="ORF">K2U94_14765</name>
</gene>
<dbReference type="SUPFAM" id="SSF52096">
    <property type="entry name" value="ClpP/crotonase"/>
    <property type="match status" value="1"/>
</dbReference>